<dbReference type="Pfam" id="PF00488">
    <property type="entry name" value="MutS_V"/>
    <property type="match status" value="1"/>
</dbReference>
<dbReference type="PANTHER" id="PTHR11361">
    <property type="entry name" value="DNA MISMATCH REPAIR PROTEIN MUTS FAMILY MEMBER"/>
    <property type="match status" value="1"/>
</dbReference>
<keyword evidence="6" id="KW-1185">Reference proteome</keyword>
<keyword evidence="1" id="KW-0547">Nucleotide-binding</keyword>
<dbReference type="GO" id="GO:0005524">
    <property type="term" value="F:ATP binding"/>
    <property type="evidence" value="ECO:0007669"/>
    <property type="project" value="UniProtKB-KW"/>
</dbReference>
<gene>
    <name evidence="5" type="ORF">Ga0061069_11056</name>
</gene>
<reference evidence="6" key="1">
    <citation type="submission" date="2015-08" db="EMBL/GenBank/DDBJ databases">
        <authorList>
            <person name="Varghese N."/>
        </authorList>
    </citation>
    <scope>NUCLEOTIDE SEQUENCE [LARGE SCALE GENOMIC DNA]</scope>
    <source>
        <strain evidence="6">DSM 18181</strain>
    </source>
</reference>
<evidence type="ECO:0000313" key="6">
    <source>
        <dbReference type="Proteomes" id="UP000183649"/>
    </source>
</evidence>
<proteinExistence type="predicted"/>
<evidence type="ECO:0000256" key="3">
    <source>
        <dbReference type="ARBA" id="ARBA00023125"/>
    </source>
</evidence>
<evidence type="ECO:0000259" key="4">
    <source>
        <dbReference type="SMART" id="SM00534"/>
    </source>
</evidence>
<evidence type="ECO:0000313" key="5">
    <source>
        <dbReference type="EMBL" id="CUA99698.1"/>
    </source>
</evidence>
<dbReference type="AlphaFoldDB" id="A0A0K6I9K5"/>
<dbReference type="GO" id="GO:0005829">
    <property type="term" value="C:cytosol"/>
    <property type="evidence" value="ECO:0007669"/>
    <property type="project" value="TreeGrafter"/>
</dbReference>
<dbReference type="SUPFAM" id="SSF52540">
    <property type="entry name" value="P-loop containing nucleoside triphosphate hydrolases"/>
    <property type="match status" value="1"/>
</dbReference>
<dbReference type="GO" id="GO:0140664">
    <property type="term" value="F:ATP-dependent DNA damage sensor activity"/>
    <property type="evidence" value="ECO:0007669"/>
    <property type="project" value="InterPro"/>
</dbReference>
<feature type="domain" description="DNA mismatch repair proteins mutS family" evidence="4">
    <location>
        <begin position="357"/>
        <end position="534"/>
    </location>
</feature>
<dbReference type="Gene3D" id="3.40.50.300">
    <property type="entry name" value="P-loop containing nucleotide triphosphate hydrolases"/>
    <property type="match status" value="1"/>
</dbReference>
<dbReference type="GO" id="GO:0030983">
    <property type="term" value="F:mismatched DNA binding"/>
    <property type="evidence" value="ECO:0007669"/>
    <property type="project" value="InterPro"/>
</dbReference>
<keyword evidence="2" id="KW-0067">ATP-binding</keyword>
<dbReference type="OrthoDB" id="9808166at2"/>
<sequence>MPDMVPFHSIVFSSQAAEDAASSPDLRDVFHDLCLDKVFTAAYGAFLPREKPAYYVADRVDDEAPYRAQVLLLLQSLFGTPLHDAEEVRYRQAALQDLQQASVNKGMQAFQEGMRQMRASLRRSEKAYNAIEGQRWFLDAVRIYGQTLDALHHMLASAELHSQALRALREHVAALVTSAEQQARGQETQALIDALAKLRYAVRIDGTTVSVLQDPQEPDYSATIADFFSRFRQGEVKDYRVQFTPSSGLNPVEGQILDRVAMLNPEVFGGLARFCEAQKGFADARLLRLDRELAWYLCWIDYTRCFERAGLTICMPELTTDPGQIDVAQAFDMALAWSCLDKQQPVVCNDVKLQGQERMIVVTGPNHGGKTTLARTFGQLHHLGSLGLTIGARSAALLLCDQIFTHFERVEDISNQRGKLQDDLVRMHRILAAATSRSLVLMNEIFSSTTLDDALWLARRIMAKLSAIGSVCVFVTFLDELYAFDAHTVSMVGTVDVNDPTIRTFKVVRRAADGKSYALALAQKFGVTRQQLLERIPA</sequence>
<organism evidence="5 6">
    <name type="scientific">Thiomonas bhubaneswarensis</name>
    <dbReference type="NCBI Taxonomy" id="339866"/>
    <lineage>
        <taxon>Bacteria</taxon>
        <taxon>Pseudomonadati</taxon>
        <taxon>Pseudomonadota</taxon>
        <taxon>Betaproteobacteria</taxon>
        <taxon>Burkholderiales</taxon>
        <taxon>Thiomonas</taxon>
    </lineage>
</organism>
<accession>A0A0K6I9K5</accession>
<dbReference type="InterPro" id="IPR045076">
    <property type="entry name" value="MutS"/>
</dbReference>
<keyword evidence="3" id="KW-0238">DNA-binding</keyword>
<evidence type="ECO:0000256" key="2">
    <source>
        <dbReference type="ARBA" id="ARBA00022840"/>
    </source>
</evidence>
<evidence type="ECO:0000256" key="1">
    <source>
        <dbReference type="ARBA" id="ARBA00022741"/>
    </source>
</evidence>
<dbReference type="GO" id="GO:0006298">
    <property type="term" value="P:mismatch repair"/>
    <property type="evidence" value="ECO:0007669"/>
    <property type="project" value="InterPro"/>
</dbReference>
<dbReference type="SMART" id="SM00534">
    <property type="entry name" value="MUTSac"/>
    <property type="match status" value="1"/>
</dbReference>
<dbReference type="PANTHER" id="PTHR11361:SF34">
    <property type="entry name" value="DNA MISMATCH REPAIR PROTEIN MSH1, MITOCHONDRIAL"/>
    <property type="match status" value="1"/>
</dbReference>
<dbReference type="Proteomes" id="UP000183649">
    <property type="component" value="Unassembled WGS sequence"/>
</dbReference>
<dbReference type="RefSeq" id="WP_055451457.1">
    <property type="nucleotide sequence ID" value="NZ_CYHF01000010.1"/>
</dbReference>
<dbReference type="EMBL" id="CYHF01000010">
    <property type="protein sequence ID" value="CUA99698.1"/>
    <property type="molecule type" value="Genomic_DNA"/>
</dbReference>
<dbReference type="InterPro" id="IPR000432">
    <property type="entry name" value="DNA_mismatch_repair_MutS_C"/>
</dbReference>
<dbReference type="InterPro" id="IPR027417">
    <property type="entry name" value="P-loop_NTPase"/>
</dbReference>
<dbReference type="STRING" id="339866.GCA_001418255_02616"/>
<protein>
    <submittedName>
        <fullName evidence="5">MutS domain V</fullName>
    </submittedName>
</protein>
<name>A0A0K6I9K5_9BURK</name>